<feature type="region of interest" description="Disordered" evidence="6">
    <location>
        <begin position="2426"/>
        <end position="2466"/>
    </location>
</feature>
<evidence type="ECO:0000313" key="8">
    <source>
        <dbReference type="EMBL" id="RHY21675.1"/>
    </source>
</evidence>
<evidence type="ECO:0000256" key="3">
    <source>
        <dbReference type="ARBA" id="ARBA00022490"/>
    </source>
</evidence>
<feature type="compositionally biased region" description="Low complexity" evidence="6">
    <location>
        <begin position="1643"/>
        <end position="1663"/>
    </location>
</feature>
<feature type="region of interest" description="Disordered" evidence="6">
    <location>
        <begin position="2338"/>
        <end position="2367"/>
    </location>
</feature>
<feature type="region of interest" description="Disordered" evidence="6">
    <location>
        <begin position="1767"/>
        <end position="1789"/>
    </location>
</feature>
<dbReference type="Pfam" id="PF23277">
    <property type="entry name" value="Ig_Dlec1_1"/>
    <property type="match status" value="1"/>
</dbReference>
<dbReference type="Proteomes" id="UP000266239">
    <property type="component" value="Unassembled WGS sequence"/>
</dbReference>
<dbReference type="InterPro" id="IPR027417">
    <property type="entry name" value="P-loop_NTPase"/>
</dbReference>
<feature type="region of interest" description="Disordered" evidence="6">
    <location>
        <begin position="2086"/>
        <end position="2113"/>
    </location>
</feature>
<dbReference type="Gene3D" id="2.60.40.10">
    <property type="entry name" value="Immunoglobulins"/>
    <property type="match status" value="24"/>
</dbReference>
<dbReference type="GO" id="GO:1904158">
    <property type="term" value="P:axonemal central apparatus assembly"/>
    <property type="evidence" value="ECO:0007669"/>
    <property type="project" value="TreeGrafter"/>
</dbReference>
<evidence type="ECO:0000256" key="4">
    <source>
        <dbReference type="ARBA" id="ARBA00023069"/>
    </source>
</evidence>
<feature type="compositionally biased region" description="Basic and acidic residues" evidence="6">
    <location>
        <begin position="1772"/>
        <end position="1781"/>
    </location>
</feature>
<proteinExistence type="predicted"/>
<feature type="compositionally biased region" description="Low complexity" evidence="6">
    <location>
        <begin position="2086"/>
        <end position="2103"/>
    </location>
</feature>
<evidence type="ECO:0000313" key="9">
    <source>
        <dbReference type="Proteomes" id="UP000266239"/>
    </source>
</evidence>
<feature type="domain" description="MSP" evidence="7">
    <location>
        <begin position="2997"/>
        <end position="3134"/>
    </location>
</feature>
<dbReference type="Gene3D" id="3.40.50.300">
    <property type="entry name" value="P-loop containing nucleotide triphosphate hydrolases"/>
    <property type="match status" value="1"/>
</dbReference>
<dbReference type="InterPro" id="IPR053879">
    <property type="entry name" value="HYDIN_VesB_CFA65-like_Ig"/>
</dbReference>
<reference evidence="8 9" key="1">
    <citation type="submission" date="2018-08" db="EMBL/GenBank/DDBJ databases">
        <title>Aphanomyces genome sequencing and annotation.</title>
        <authorList>
            <person name="Minardi D."/>
            <person name="Oidtmann B."/>
            <person name="Van Der Giezen M."/>
            <person name="Studholme D.J."/>
        </authorList>
    </citation>
    <scope>NUCLEOTIDE SEQUENCE [LARGE SCALE GENOMIC DNA]</scope>
    <source>
        <strain evidence="8 9">Yx</strain>
    </source>
</reference>
<dbReference type="InterPro" id="IPR000535">
    <property type="entry name" value="MSP_dom"/>
</dbReference>
<dbReference type="GO" id="GO:0003341">
    <property type="term" value="P:cilium movement"/>
    <property type="evidence" value="ECO:0007669"/>
    <property type="project" value="TreeGrafter"/>
</dbReference>
<gene>
    <name evidence="8" type="ORF">DYB25_002615</name>
</gene>
<evidence type="ECO:0000256" key="6">
    <source>
        <dbReference type="SAM" id="MobiDB-lite"/>
    </source>
</evidence>
<evidence type="ECO:0000256" key="5">
    <source>
        <dbReference type="ARBA" id="ARBA00023273"/>
    </source>
</evidence>
<keyword evidence="4" id="KW-0969">Cilium</keyword>
<dbReference type="InterPro" id="IPR059041">
    <property type="entry name" value="Ig_DLEC1_1"/>
</dbReference>
<dbReference type="Pfam" id="PF24798">
    <property type="entry name" value="Ig-CFAP74_4th"/>
    <property type="match status" value="1"/>
</dbReference>
<feature type="compositionally biased region" description="Pro residues" evidence="6">
    <location>
        <begin position="2342"/>
        <end position="2353"/>
    </location>
</feature>
<name>A0A397BR74_APHAT</name>
<evidence type="ECO:0000256" key="2">
    <source>
        <dbReference type="ARBA" id="ARBA00004496"/>
    </source>
</evidence>
<evidence type="ECO:0000256" key="1">
    <source>
        <dbReference type="ARBA" id="ARBA00004138"/>
    </source>
</evidence>
<dbReference type="InterPro" id="IPR033305">
    <property type="entry name" value="Hydin-like"/>
</dbReference>
<accession>A0A397BR74</accession>
<dbReference type="SUPFAM" id="SSF50249">
    <property type="entry name" value="Nucleic acid-binding proteins"/>
    <property type="match status" value="1"/>
</dbReference>
<comment type="caution">
    <text evidence="8">The sequence shown here is derived from an EMBL/GenBank/DDBJ whole genome shotgun (WGS) entry which is preliminary data.</text>
</comment>
<protein>
    <recommendedName>
        <fullName evidence="7">MSP domain-containing protein</fullName>
    </recommendedName>
</protein>
<comment type="subcellular location">
    <subcellularLocation>
        <location evidence="1">Cell projection</location>
        <location evidence="1">Cilium</location>
    </subcellularLocation>
    <subcellularLocation>
        <location evidence="2">Cytoplasm</location>
    </subcellularLocation>
</comment>
<dbReference type="Gene3D" id="2.40.50.140">
    <property type="entry name" value="Nucleic acid-binding proteins"/>
    <property type="match status" value="1"/>
</dbReference>
<dbReference type="InterPro" id="IPR056310">
    <property type="entry name" value="Ig-CFAP74_4th"/>
</dbReference>
<dbReference type="SUPFAM" id="SSF52540">
    <property type="entry name" value="P-loop containing nucleoside triphosphate hydrolases"/>
    <property type="match status" value="1"/>
</dbReference>
<sequence>MHIVVEYMLDDGSGEVNLVKWEEAMGNVLALGDVVRVQGKLKRSTWSNAVEVTISKVVLVTDPNEEVLHWMEVRHLFLTVYLSTPCEHVPNGAPRITAFRRAFTVLRKAGLCHLEDADNDVYCFVTLPAALQPWIVGTVRGRSRRILPRSALQSDVMWIVDEGETSVSHLVSKVVQLKLFRHLSLDWIAAAIDELSKANVAVVEAQKGRRSHHNTCLTCLHSGQVNCYTTSPPNRPSRCELVLPTSPRYIHRSILSSFLPLMRLSPFQFMKLEDHSTQLTTSVPIDRPLFEPTPGAILFDEYIPFNTHSAKLSLRNNDSVARRIKILPPDSPFFKVKKGNSHDKDGKIAAGMEISFLIEFLPQERKEYAHDLVCCTEREKFVVPIRARGTFAALSIPDEIEFGSCPVKIKCSKVMTVHNIGTKGAKFVFTTTPPFAILPQTVFLDIGAAIQMEIEFNPQHTREREGELEIRDDSGRASYVKLTGDVTNLEVYLSHPMVEPSPAYISLSSRKRIKICNGSDYPVEFSWKAYAGQKNEQSERDRLLGELHRMELAEMDELARSVGATDGEPQVDDTATNNNPTLVDAIGILQRKYKNLRKAVGDDPMQFLDDCFHVEPATGKIWAHSETEITATFSPRTAALYSCTAFLDVSGRDTRLPLQIRGQGIGPKASILYDDLFDFGDVFINDPQTHDFSIQNRGEIPAEFDLLDVALPHGVDIQFAPSSGVLGIGDTAKVFLTFCSAVLGEISVNFNFKLKGSDELLRVRFRAHVIPPMFQFDTDKVEFGVVSFAFLQTKYVTLCNTSRIAMEYQLRIPQDGLYKHKEFTLTPSEGTLAPFGKQPICIDFTSVNVKQYEYFLVVSVKGVGSDLLNVPVTAQCFVPEVLVTRSELVYGECFLRYAHYQTLSLINTSMSLPAKYDFVEQDDHSKVVAAFIPDELGGVIPPSTTKTINVALVCEKLGSIRLPMHVRIAGSIDLPLAVTLSAQGKGPLVEIDCDAIDWGNCSCLVDHPKSLFVTNKSLIPASFKTFIRNARSKFTVDKKDCVLAPHETVELVVTANLDDTVVFKEQLHILVLEGANILIPLNARGTGTTMWAPTNMSLIDFQFQMTHKQCEWSCTLENKGKRGQILTWVNKTVKLAQLEMLQKVKALQKITTKASQVKASQSTDDGPVPIFTVFPTTIELKPRTACTFFFRGFSSNPGVITEELVCETRIGQEKNPKIAFSTQICAQFIHPKMETSQPGSTGMTFSYVYAPSVDIQTQTQPLVFTNVCELPLSFVLKTQVPFAVDMWEAVLQPAESVALNVEFYPGYKDDHISRSINGKLVTSYSGHPQKDTMELKGDICFPNLEFEYSRIDFGSILNDTQKALSVKVTNISQVATAFHWVFIEDEKESRAAATAKRPYIPINQVFDILPIRGVLQPHETESVEFIFYGHANRKFKSIVACEVEGGPEYELTLSGEASSVSYRLDRPYIDFGPVVYNKSEDREFCILNLGKVAFSFAISLDKLSRSGIADVSPIAGRIFANDKQRISVRFRPGIPACMVETLWLEVAHFQPVEFKLYCHGIFASLSANLPRGTNHPNCSVHGVQPKWRELLRIAKDNIEHPNVDAIPPAVAAACETTTLGLTRPNSRAPPPLRNPGGGGGGANNNNNGMATDRGSTSSRITGRTTSRFTDRVITSTARSTMKPMTSSPSKDSFFDPLSKMTNFDELDVDTEACRVLFVQYLLKNEEKVRAAVSESTISATTQAAAAVPKALTVPTLSIAKPMTAAPSTTTLEAKKSKKVDSNEEGTDDDDITAAKQSLTTTNNTGFILSQYILDFGNVVSGTHRVKKFLLTNTGQVPTSFQIDKNVALAKGFSIEPERVVRLLEKKSIEFTVTFQARKNGRHGTHGANIFLEVKNGPCSLLTLKANVTVPDIAISQDSLEYGQVVVGRSLVMHTQFHNTSPVGVEWSLKKPIGSSRDVGYFRMEPQGGVLHPGTRCNVRIEFIPLEGRLYHVKVPVKINANPRTRAISCSGEGTELRVSFNPPMAELGPLLPFGTPVERHITMKNESDYAIEVYSLDFDHQYKDEEDVLRNASGYSDDELLRLPLRLPGEPLPPELSTSPSDSEGGGGVSLPTTTKRMKQEASDFIILGPPCSGKSTQAKLLGEKDNIPVWTIDQVVLAASRDESDVGKAVRRALKLPLLPWDLPPVEVPSPEDHVDVHDKKQKKKKEDEHDVTVEVPAPVVVVEADVPFTWELLRDVLESRLSLDDMSNGSVLDGLDNSYLSIEDTYKAIAIALEGATILLLNFTDDMYESQVTEMIKACHDALHDLDMQTHTLDGGDSMAESSHNDPNKLERILDQETPVPSPPSSSPSPSPDDNHAVAGVGGPGDDVTRLHALLDKLHFQLEHNTFEQYTQALPAFVDQLRLLTAPSTSMSFDLETTALSTSRSNLSQGSADEMSLPIVHPPNDDVEPSQPAPLPTTDDALVTSDQPITRPKKVHRLLVLNEVTVTEVAPPLVMHGALHAAIEKFSRELQSSHLVVPAPVSYQLVKKPYSRSSRKPVVRFQIASDRMRWILPPRGECSFVVQFASNEVGTFDSTLGFEIVGGRRELSLFCRAQCAVPTINSDPRNVFMSRGKAKLDGMVQKKYVLTTSQYEFGPLLIGKTPALRHEPVASEMYKAAKRTNAEVFRISNACKYTCHLHFAFEKTTDVFFVEPTTFEVCEGDTAEVMVWAFPTAKGVVEDALVCCIADNPEPVVFPVTCVGCVPSLQLTGVPVVGDPPDKVIDFDRLLLNRREEKQFTVSNTSDIPVSWKLALTNCPGDFEFAPKEGVLKSNQRAIVGVSFTAAKEGLFSFPVDVEYSDAETGFHPQHVEKLLIKAEAYKIDVCSFEGNDPPGQTTATSSTSSGDHPADKMNGMLDFGLLRVGDAVTKCFQLRNRGKYDIKVLLSIKRHKDLFQIKPVEAIIPPGKVQSIDVTFQSSTEIALRDCKDIKCVIMEHLTGEAVHEFPVLLHCRAVFSKFRLQPARGLSFGSMRFNEDKKTKRLELRNDGDFAFKFRVQPYNEPLMAVDGPVDPKPLQIGQFTVTPNAGTLDPGRIMALDVGFQPVGASVFREMFRLDVSGRDVSNEAESSALLYELNGESCYPGINTTDMESLFEEQAVVRTFGLGDSSTTSHEFRPRNQPMFAHVEKLFDFGAIVVSKNVVERYKISNPTKVLASVNFTIQGGTGKEEEKEKVDEDANAFSVQPSVWDIPPHEHRYVNVHFKPTAMRMYRALFTASVVDGADPATSRLQFDVCGEGTMPCVTIESPTVRDPSTGVLTLAYGRVRVGKSKELPLVVRNDGIVPATVLFSLPSSTFSFPDCNNAVTMAPKTSQAFQVTFKPVKAHDSDDSPCVASLKLSVQYNPFEDTVVKLTGQGYREVVVLQDLQNDDEDAVHFEDVDVDHMTDDKPAEEKTFVLANHSADIVRFTWPTHHVNIKFVPTIGHVLAKSQKQIRVSFWPSRGQVPLHIQDKLALQLQKIKRSCTTDTSDWDDSMTVASNDQVSSTAEPAFEVDGLLNPLTLHVFAVADRAQYSCDVDSIQFKKTFMFQACTYKFTLKNPSKIRVGYSWSWLSLDSSSNDMNGPFTIAPDAGEIAGGDSQEFVVRFAPVEVHEFQYKLTGHMKNGHDHVIDVHGSSLRPVCHVDLEPSDYCARRALHLVGPTGDLGPLDPSVRVVEMESLGVRVRNTKRFYVINPTNISYEFVWVSEGNVNPCFRCATPKGLMLAGKRCEMVFEFTPQQMDLQEMFWRLKIAQFQLDQLFLFVGTTSEPRVLFDRGGVNFTTLLLGSKAVQSVYLVNDEHLPFNFAFDKGLGFLGDKPVVSLTPLSGVVPPHSRCAIEIEFAPVEEKLYNFNLNCHIKRKPTRLSLNIKGEGYAIHDVVVLQEDERALSHNVMEPNTVHRVDFGIVRVNETLRKSVVISNTGKFNFEFNLHWSFPSGSHPMVTVDPMHGTVRKNDKVTCHLTFAPTLETSLDAFQLVCTTAGSREYTLKLHGRSVPPAVEFSFVSHDFGACFIAEPDAKVPIVETVVLRIANQDAEMDISLDCAFEKRSHLRVQVQPTVLGPHEALDVPITFIARTEGYIDEVIPFTINGTTVINVTIKGEGIFPKIELVGNVQQLVNFGTLQIGQSQSRFVKLLNRAKRKTTVELISPPNMDISLFPQHEIVLKPRETVDVELRFAPSRRIPAFQEELAMEVAGTRKKLVVLTGWGQGMDVQLETETLGFGSVVFGSQLIRKVLLQNRGDLVAKFAWDVKRLGADFTIVPVDGVVLPNQDKQFDITFRPHKIDDDIRHDKIPCAIEGGGFASLTLTGSCVAMVESAMRELVFESKVRKDSTKDIVIENKTSLPWNLLPVVTGDHWRCAENLAVPAGGKATLPVVYCPLSMTQLATDTRERPKRHTGTIFFAVPDGSAINYNLVGTASEPEALDTINVKTPAKTSLAMKLPIKNWLKCAQVFHVRIENAHKSTFVQGADTITVPPNAQRDYGLKVYAYIEGANDFKVTFTNTDTGEFLFYLVHVDVAAPGVIDTFVFHAPVRQSVKKVITIENPFPDSTPIPFDDSVKWWRCSSPCVRVRRLGELTGRTEGSFEVEYRPLLHVGDVPSDVDLSISCPQLGEYNYKLQLTTSPAGIERILYFNVPLGGCQTQSFRFQTFVAKPCEFKCAVQQPTFFNVSPSVKVDASDWDGAECTVSIKFEPEALGEIRDTLVLVSDVGGEYKCTLQGHSVPPLPQGPFVFTTTKEIEFKNVFTTAREFVFTVDNPAAFSVNTRQATIGPKSVKSVVVKVEDTTKPVVGKLLVTCPALVDLPPWVYYLEAETSDSKK</sequence>
<evidence type="ECO:0000259" key="7">
    <source>
        <dbReference type="PROSITE" id="PS50202"/>
    </source>
</evidence>
<dbReference type="PROSITE" id="PS50202">
    <property type="entry name" value="MSP"/>
    <property type="match status" value="1"/>
</dbReference>
<dbReference type="GO" id="GO:0005930">
    <property type="term" value="C:axoneme"/>
    <property type="evidence" value="ECO:0007669"/>
    <property type="project" value="TreeGrafter"/>
</dbReference>
<keyword evidence="3" id="KW-0963">Cytoplasm</keyword>
<feature type="region of interest" description="Disordered" evidence="6">
    <location>
        <begin position="1619"/>
        <end position="1663"/>
    </location>
</feature>
<feature type="compositionally biased region" description="Basic and acidic residues" evidence="6">
    <location>
        <begin position="2192"/>
        <end position="2212"/>
    </location>
</feature>
<organism evidence="8 9">
    <name type="scientific">Aphanomyces astaci</name>
    <name type="common">Crayfish plague agent</name>
    <dbReference type="NCBI Taxonomy" id="112090"/>
    <lineage>
        <taxon>Eukaryota</taxon>
        <taxon>Sar</taxon>
        <taxon>Stramenopiles</taxon>
        <taxon>Oomycota</taxon>
        <taxon>Saprolegniomycetes</taxon>
        <taxon>Saprolegniales</taxon>
        <taxon>Verrucalvaceae</taxon>
        <taxon>Aphanomyces</taxon>
    </lineage>
</organism>
<dbReference type="PANTHER" id="PTHR23053">
    <property type="entry name" value="DLEC1 DELETED IN LUNG AND ESOPHAGEAL CANCER 1"/>
    <property type="match status" value="1"/>
</dbReference>
<dbReference type="Pfam" id="PF22544">
    <property type="entry name" value="HYDIN_VesB_CFA65-like_Ig"/>
    <property type="match status" value="5"/>
</dbReference>
<feature type="region of interest" description="Disordered" evidence="6">
    <location>
        <begin position="2188"/>
        <end position="2212"/>
    </location>
</feature>
<keyword evidence="5" id="KW-0966">Cell projection</keyword>
<dbReference type="PANTHER" id="PTHR23053:SF0">
    <property type="entry name" value="HYDROCEPHALUS-INDUCING PROTEIN HOMOLOG"/>
    <property type="match status" value="1"/>
</dbReference>
<dbReference type="InterPro" id="IPR012340">
    <property type="entry name" value="NA-bd_OB-fold"/>
</dbReference>
<dbReference type="EMBL" id="QUTA01003939">
    <property type="protein sequence ID" value="RHY21675.1"/>
    <property type="molecule type" value="Genomic_DNA"/>
</dbReference>
<dbReference type="InterPro" id="IPR013783">
    <property type="entry name" value="Ig-like_fold"/>
</dbReference>
<dbReference type="VEuPathDB" id="FungiDB:H257_08152"/>